<keyword evidence="2" id="KW-1185">Reference proteome</keyword>
<comment type="caution">
    <text evidence="1">The sequence shown here is derived from an EMBL/GenBank/DDBJ whole genome shotgun (WGS) entry which is preliminary data.</text>
</comment>
<organism evidence="1 2">
    <name type="scientific">Rhizophagus irregularis</name>
    <dbReference type="NCBI Taxonomy" id="588596"/>
    <lineage>
        <taxon>Eukaryota</taxon>
        <taxon>Fungi</taxon>
        <taxon>Fungi incertae sedis</taxon>
        <taxon>Mucoromycota</taxon>
        <taxon>Glomeromycotina</taxon>
        <taxon>Glomeromycetes</taxon>
        <taxon>Glomerales</taxon>
        <taxon>Glomeraceae</taxon>
        <taxon>Rhizophagus</taxon>
    </lineage>
</organism>
<dbReference type="PANTHER" id="PTHR46954:SF1">
    <property type="entry name" value="C2H2-TYPE DOMAIN-CONTAINING PROTEIN"/>
    <property type="match status" value="1"/>
</dbReference>
<dbReference type="Proteomes" id="UP000234323">
    <property type="component" value="Unassembled WGS sequence"/>
</dbReference>
<name>A0A2I1HG22_9GLOM</name>
<accession>A0A2I1HG22</accession>
<reference evidence="1 2" key="1">
    <citation type="submission" date="2015-10" db="EMBL/GenBank/DDBJ databases">
        <title>Genome analyses suggest a sexual origin of heterokaryosis in a supposedly ancient asexual fungus.</title>
        <authorList>
            <person name="Ropars J."/>
            <person name="Sedzielewska K."/>
            <person name="Noel J."/>
            <person name="Charron P."/>
            <person name="Farinelli L."/>
            <person name="Marton T."/>
            <person name="Kruger M."/>
            <person name="Pelin A."/>
            <person name="Brachmann A."/>
            <person name="Corradi N."/>
        </authorList>
    </citation>
    <scope>NUCLEOTIDE SEQUENCE [LARGE SCALE GENOMIC DNA]</scope>
    <source>
        <strain evidence="1 2">A4</strain>
    </source>
</reference>
<dbReference type="AlphaFoldDB" id="A0A2I1HG22"/>
<sequence length="167" mass="19456">MADLESIVSNEEFSVTIKKNRQVRPIWILLVDGGPYENPKHMKNIIQYAHLFRSLDLDYLTVHTYASGQSAYNPVGLPDLLEWSFEDWTSRTFWNSSWKVEPPFWKGRTFRFSGTALEWLLKERGNVFLLMGHNTPNPILGWTFRSSGMTLERLLKKEENVFLLMGA</sequence>
<dbReference type="PANTHER" id="PTHR46954">
    <property type="entry name" value="C2H2-TYPE DOMAIN-CONTAINING PROTEIN"/>
    <property type="match status" value="1"/>
</dbReference>
<gene>
    <name evidence="1" type="ORF">RhiirA4_449129</name>
</gene>
<protein>
    <submittedName>
        <fullName evidence="1">Uncharacterized protein</fullName>
    </submittedName>
</protein>
<proteinExistence type="predicted"/>
<evidence type="ECO:0000313" key="2">
    <source>
        <dbReference type="Proteomes" id="UP000234323"/>
    </source>
</evidence>
<evidence type="ECO:0000313" key="1">
    <source>
        <dbReference type="EMBL" id="PKY57818.1"/>
    </source>
</evidence>
<dbReference type="EMBL" id="LLXI01002715">
    <property type="protein sequence ID" value="PKY57818.1"/>
    <property type="molecule type" value="Genomic_DNA"/>
</dbReference>